<gene>
    <name evidence="8" type="ORF">J2S36_000648</name>
</gene>
<organism evidence="8 9">
    <name type="scientific">Arcanobacterium hippocoleae</name>
    <dbReference type="NCBI Taxonomy" id="149017"/>
    <lineage>
        <taxon>Bacteria</taxon>
        <taxon>Bacillati</taxon>
        <taxon>Actinomycetota</taxon>
        <taxon>Actinomycetes</taxon>
        <taxon>Actinomycetales</taxon>
        <taxon>Actinomycetaceae</taxon>
        <taxon>Arcanobacterium</taxon>
    </lineage>
</organism>
<dbReference type="SMART" id="SM00382">
    <property type="entry name" value="AAA"/>
    <property type="match status" value="1"/>
</dbReference>
<evidence type="ECO:0000256" key="3">
    <source>
        <dbReference type="ARBA" id="ARBA00022475"/>
    </source>
</evidence>
<evidence type="ECO:0000256" key="2">
    <source>
        <dbReference type="ARBA" id="ARBA00022448"/>
    </source>
</evidence>
<dbReference type="InterPro" id="IPR003593">
    <property type="entry name" value="AAA+_ATPase"/>
</dbReference>
<keyword evidence="4" id="KW-0547">Nucleotide-binding</keyword>
<evidence type="ECO:0000259" key="7">
    <source>
        <dbReference type="PROSITE" id="PS50893"/>
    </source>
</evidence>
<dbReference type="Gene3D" id="3.40.50.300">
    <property type="entry name" value="P-loop containing nucleotide triphosphate hydrolases"/>
    <property type="match status" value="1"/>
</dbReference>
<reference evidence="8 9" key="1">
    <citation type="submission" date="2023-07" db="EMBL/GenBank/DDBJ databases">
        <title>Sequencing the genomes of 1000 actinobacteria strains.</title>
        <authorList>
            <person name="Klenk H.-P."/>
        </authorList>
    </citation>
    <scope>NUCLEOTIDE SEQUENCE [LARGE SCALE GENOMIC DNA]</scope>
    <source>
        <strain evidence="8 9">DSM 15539</strain>
    </source>
</reference>
<dbReference type="InterPro" id="IPR017871">
    <property type="entry name" value="ABC_transporter-like_CS"/>
</dbReference>
<proteinExistence type="predicted"/>
<dbReference type="PROSITE" id="PS00211">
    <property type="entry name" value="ABC_TRANSPORTER_1"/>
    <property type="match status" value="1"/>
</dbReference>
<dbReference type="PANTHER" id="PTHR42788:SF7">
    <property type="entry name" value="NITRATE ABC TRANSPORTER ATP-BINDING PROTEIN"/>
    <property type="match status" value="1"/>
</dbReference>
<keyword evidence="2" id="KW-0813">Transport</keyword>
<dbReference type="RefSeq" id="WP_309955486.1">
    <property type="nucleotide sequence ID" value="NZ_CP136414.1"/>
</dbReference>
<evidence type="ECO:0000313" key="8">
    <source>
        <dbReference type="EMBL" id="MDR6939105.1"/>
    </source>
</evidence>
<dbReference type="InterPro" id="IPR050166">
    <property type="entry name" value="ABC_transporter_ATP-bind"/>
</dbReference>
<dbReference type="EMBL" id="JAVDUJ010000001">
    <property type="protein sequence ID" value="MDR6939105.1"/>
    <property type="molecule type" value="Genomic_DNA"/>
</dbReference>
<keyword evidence="9" id="KW-1185">Reference proteome</keyword>
<dbReference type="SUPFAM" id="SSF52540">
    <property type="entry name" value="P-loop containing nucleoside triphosphate hydrolases"/>
    <property type="match status" value="1"/>
</dbReference>
<evidence type="ECO:0000256" key="4">
    <source>
        <dbReference type="ARBA" id="ARBA00022741"/>
    </source>
</evidence>
<dbReference type="PROSITE" id="PS50893">
    <property type="entry name" value="ABC_TRANSPORTER_2"/>
    <property type="match status" value="1"/>
</dbReference>
<dbReference type="InterPro" id="IPR027417">
    <property type="entry name" value="P-loop_NTPase"/>
</dbReference>
<dbReference type="Proteomes" id="UP001266099">
    <property type="component" value="Unassembled WGS sequence"/>
</dbReference>
<name>A0ABU1T2L0_9ACTO</name>
<feature type="domain" description="ABC transporter" evidence="7">
    <location>
        <begin position="4"/>
        <end position="251"/>
    </location>
</feature>
<dbReference type="PANTHER" id="PTHR42788">
    <property type="entry name" value="TAURINE IMPORT ATP-BINDING PROTEIN-RELATED"/>
    <property type="match status" value="1"/>
</dbReference>
<protein>
    <submittedName>
        <fullName evidence="8">ABC transport system ATP-binding protein</fullName>
    </submittedName>
</protein>
<dbReference type="Pfam" id="PF00005">
    <property type="entry name" value="ABC_tran"/>
    <property type="match status" value="1"/>
</dbReference>
<evidence type="ECO:0000256" key="5">
    <source>
        <dbReference type="ARBA" id="ARBA00022840"/>
    </source>
</evidence>
<dbReference type="GO" id="GO:0005524">
    <property type="term" value="F:ATP binding"/>
    <property type="evidence" value="ECO:0007669"/>
    <property type="project" value="UniProtKB-KW"/>
</dbReference>
<sequence length="257" mass="28080">MSVLSLRNINKYFHQRTADAFQALNNVSLEVPEGDFITVVGGNGAGKSTLLNIISGVILADSGNVYIDDNNVTNMREEDRAGLIGRVFQDPKMGTAPRMTVAENLLLAQKRGENRGLRISMNEAKRKELAEIVAPLGLGLETRLDTPIGVLSGGQRQAIALLMASLKSPRLFLLDEHTAALDPKTARVVLDLTRKTIAEKRLTAFMITHHLKDALELGNRMIVMNHGKIVHDFSAAEKAQLSAGELYEMVGELEAKI</sequence>
<keyword evidence="6" id="KW-0472">Membrane</keyword>
<accession>A0ABU1T2L0</accession>
<evidence type="ECO:0000256" key="1">
    <source>
        <dbReference type="ARBA" id="ARBA00004202"/>
    </source>
</evidence>
<evidence type="ECO:0000256" key="6">
    <source>
        <dbReference type="ARBA" id="ARBA00023136"/>
    </source>
</evidence>
<comment type="caution">
    <text evidence="8">The sequence shown here is derived from an EMBL/GenBank/DDBJ whole genome shotgun (WGS) entry which is preliminary data.</text>
</comment>
<keyword evidence="3" id="KW-1003">Cell membrane</keyword>
<keyword evidence="5 8" id="KW-0067">ATP-binding</keyword>
<dbReference type="InterPro" id="IPR003439">
    <property type="entry name" value="ABC_transporter-like_ATP-bd"/>
</dbReference>
<comment type="subcellular location">
    <subcellularLocation>
        <location evidence="1">Cell membrane</location>
        <topology evidence="1">Peripheral membrane protein</topology>
    </subcellularLocation>
</comment>
<evidence type="ECO:0000313" key="9">
    <source>
        <dbReference type="Proteomes" id="UP001266099"/>
    </source>
</evidence>